<dbReference type="Proteomes" id="UP000323521">
    <property type="component" value="Chromosome"/>
</dbReference>
<dbReference type="InterPro" id="IPR037522">
    <property type="entry name" value="HD_GYP_dom"/>
</dbReference>
<dbReference type="Pfam" id="PF20972">
    <property type="entry name" value="MASE9"/>
    <property type="match status" value="1"/>
</dbReference>
<evidence type="ECO:0000313" key="4">
    <source>
        <dbReference type="Proteomes" id="UP000323521"/>
    </source>
</evidence>
<evidence type="ECO:0000256" key="1">
    <source>
        <dbReference type="SAM" id="Phobius"/>
    </source>
</evidence>
<dbReference type="InterPro" id="IPR003607">
    <property type="entry name" value="HD/PDEase_dom"/>
</dbReference>
<dbReference type="RefSeq" id="WP_148135197.1">
    <property type="nucleotide sequence ID" value="NZ_CP017634.1"/>
</dbReference>
<feature type="transmembrane region" description="Helical" evidence="1">
    <location>
        <begin position="65"/>
        <end position="91"/>
    </location>
</feature>
<dbReference type="Gene3D" id="1.10.3210.10">
    <property type="entry name" value="Hypothetical protein af1432"/>
    <property type="match status" value="1"/>
</dbReference>
<name>A0A3G1KTV1_FORW1</name>
<proteinExistence type="predicted"/>
<sequence length="431" mass="48799">MVLFKQKAYCLFVFALGVGTFCLLGDYREILQVNIYSFLTFAAISLMAEYLPVKLPITGHVTVNFAIDFAVILIFGPTVAATVAVSTYLIFEMINFRKVKNVFMPLFDAGQFTVTILISGHIFMLLGGVPGQIEHNIFIPALATIFFYLVLNLLFFILYSSITSNISILRTWLTGLKWTMPNYLALGALGYIIAVIYSYLHSFGVIILFIPLVLARHSFKLYMDMRDVYLETIMNLASIIDAKDHYTAGHSKRVAQYVVAICEEMNLPDKYIEDFKDIALLHDIGKIAIPEHILNKPGRLDDWEMEKMKTHPTVGYEIIKQITFLKHHKICKYHHERLDGKGYPEGLKGDEIPLGARIIAVADSFDAMTSDRPYRKGMDVGNAFRELERCKGTQFDPAAVDAFIRGYPKLTQKLQMDPAAKPACDQKIMEE</sequence>
<dbReference type="InterPro" id="IPR048430">
    <property type="entry name" value="MASE9"/>
</dbReference>
<keyword evidence="1" id="KW-1133">Transmembrane helix</keyword>
<dbReference type="CDD" id="cd00077">
    <property type="entry name" value="HDc"/>
    <property type="match status" value="1"/>
</dbReference>
<gene>
    <name evidence="3" type="ORF">DCMF_15155</name>
</gene>
<evidence type="ECO:0000259" key="2">
    <source>
        <dbReference type="PROSITE" id="PS51832"/>
    </source>
</evidence>
<keyword evidence="1" id="KW-0472">Membrane</keyword>
<dbReference type="EMBL" id="CP017634">
    <property type="protein sequence ID" value="ATW25933.1"/>
    <property type="molecule type" value="Genomic_DNA"/>
</dbReference>
<feature type="transmembrane region" description="Helical" evidence="1">
    <location>
        <begin position="141"/>
        <end position="162"/>
    </location>
</feature>
<dbReference type="PANTHER" id="PTHR43155">
    <property type="entry name" value="CYCLIC DI-GMP PHOSPHODIESTERASE PA4108-RELATED"/>
    <property type="match status" value="1"/>
</dbReference>
<dbReference type="PANTHER" id="PTHR43155:SF2">
    <property type="entry name" value="CYCLIC DI-GMP PHOSPHODIESTERASE PA4108"/>
    <property type="match status" value="1"/>
</dbReference>
<dbReference type="SMART" id="SM00471">
    <property type="entry name" value="HDc"/>
    <property type="match status" value="1"/>
</dbReference>
<feature type="transmembrane region" description="Helical" evidence="1">
    <location>
        <begin position="182"/>
        <end position="215"/>
    </location>
</feature>
<dbReference type="AlphaFoldDB" id="A0A3G1KTV1"/>
<reference evidence="3 4" key="1">
    <citation type="submission" date="2016-10" db="EMBL/GenBank/DDBJ databases">
        <title>Complete Genome Sequence of Peptococcaceae strain DCMF.</title>
        <authorList>
            <person name="Edwards R.J."/>
            <person name="Holland S.I."/>
            <person name="Deshpande N.P."/>
            <person name="Wong Y.K."/>
            <person name="Ertan H."/>
            <person name="Manefield M."/>
            <person name="Russell T.L."/>
            <person name="Lee M.J."/>
        </authorList>
    </citation>
    <scope>NUCLEOTIDE SEQUENCE [LARGE SCALE GENOMIC DNA]</scope>
    <source>
        <strain evidence="3 4">DCMF</strain>
    </source>
</reference>
<organism evidence="3 4">
    <name type="scientific">Formimonas warabiya</name>
    <dbReference type="NCBI Taxonomy" id="1761012"/>
    <lineage>
        <taxon>Bacteria</taxon>
        <taxon>Bacillati</taxon>
        <taxon>Bacillota</taxon>
        <taxon>Clostridia</taxon>
        <taxon>Eubacteriales</taxon>
        <taxon>Peptococcaceae</taxon>
        <taxon>Candidatus Formimonas</taxon>
    </lineage>
</organism>
<dbReference type="Pfam" id="PF13487">
    <property type="entry name" value="HD_5"/>
    <property type="match status" value="1"/>
</dbReference>
<dbReference type="InterPro" id="IPR006675">
    <property type="entry name" value="HDIG_dom"/>
</dbReference>
<feature type="transmembrane region" description="Helical" evidence="1">
    <location>
        <begin position="111"/>
        <end position="129"/>
    </location>
</feature>
<feature type="domain" description="HD-GYP" evidence="2">
    <location>
        <begin position="225"/>
        <end position="419"/>
    </location>
</feature>
<dbReference type="KEGG" id="fwa:DCMF_15155"/>
<dbReference type="NCBIfam" id="TIGR00277">
    <property type="entry name" value="HDIG"/>
    <property type="match status" value="1"/>
</dbReference>
<feature type="transmembrane region" description="Helical" evidence="1">
    <location>
        <begin position="9"/>
        <end position="27"/>
    </location>
</feature>
<evidence type="ECO:0000313" key="3">
    <source>
        <dbReference type="EMBL" id="ATW25933.1"/>
    </source>
</evidence>
<keyword evidence="1" id="KW-0812">Transmembrane</keyword>
<dbReference type="SUPFAM" id="SSF109604">
    <property type="entry name" value="HD-domain/PDEase-like"/>
    <property type="match status" value="1"/>
</dbReference>
<dbReference type="PROSITE" id="PS51832">
    <property type="entry name" value="HD_GYP"/>
    <property type="match status" value="1"/>
</dbReference>
<accession>A0A3G1KTV1</accession>
<dbReference type="OrthoDB" id="9798833at2"/>
<protein>
    <recommendedName>
        <fullName evidence="2">HD-GYP domain-containing protein</fullName>
    </recommendedName>
</protein>
<keyword evidence="4" id="KW-1185">Reference proteome</keyword>